<dbReference type="InterPro" id="IPR001309">
    <property type="entry name" value="Pept_C14_p20"/>
</dbReference>
<dbReference type="PANTHER" id="PTHR22576">
    <property type="entry name" value="MUCOSA ASSOCIATED LYMPHOID TISSUE LYMPHOMA TRANSLOCATION PROTEIN 1/PARACASPASE"/>
    <property type="match status" value="1"/>
</dbReference>
<evidence type="ECO:0000313" key="3">
    <source>
        <dbReference type="EMBL" id="CTQ79594.1"/>
    </source>
</evidence>
<dbReference type="GO" id="GO:0006508">
    <property type="term" value="P:proteolysis"/>
    <property type="evidence" value="ECO:0007669"/>
    <property type="project" value="InterPro"/>
</dbReference>
<dbReference type="SUPFAM" id="SSF81901">
    <property type="entry name" value="HCP-like"/>
    <property type="match status" value="1"/>
</dbReference>
<dbReference type="SUPFAM" id="SSF52129">
    <property type="entry name" value="Caspase-like"/>
    <property type="match status" value="1"/>
</dbReference>
<dbReference type="EMBL" id="CXWC01000021">
    <property type="protein sequence ID" value="CTQ79594.1"/>
    <property type="molecule type" value="Genomic_DNA"/>
</dbReference>
<protein>
    <submittedName>
        <fullName evidence="3">Putative beta-lactamase HcpC</fullName>
        <ecNumber evidence="3">3.5.2.6</ecNumber>
    </submittedName>
</protein>
<dbReference type="InterPro" id="IPR029030">
    <property type="entry name" value="Caspase-like_dom_sf"/>
</dbReference>
<dbReference type="STRING" id="311410.LA5095_04023"/>
<dbReference type="SMART" id="SM00115">
    <property type="entry name" value="CASc"/>
    <property type="match status" value="1"/>
</dbReference>
<feature type="domain" description="Caspase family p20" evidence="2">
    <location>
        <begin position="56"/>
        <end position="133"/>
    </location>
</feature>
<dbReference type="Pfam" id="PF08238">
    <property type="entry name" value="Sel1"/>
    <property type="match status" value="5"/>
</dbReference>
<dbReference type="PANTHER" id="PTHR22576:SF37">
    <property type="entry name" value="MUCOSA-ASSOCIATED LYMPHOID TISSUE LYMPHOMA TRANSLOCATION PROTEIN 1"/>
    <property type="match status" value="1"/>
</dbReference>
<dbReference type="InterPro" id="IPR011600">
    <property type="entry name" value="Pept_C14_caspase"/>
</dbReference>
<evidence type="ECO:0000313" key="4">
    <source>
        <dbReference type="Proteomes" id="UP000049983"/>
    </source>
</evidence>
<comment type="similarity">
    <text evidence="1">Belongs to the peptidase C14A family.</text>
</comment>
<dbReference type="InterPro" id="IPR015917">
    <property type="entry name" value="Pept_C14A"/>
</dbReference>
<proteinExistence type="inferred from homology"/>
<dbReference type="Pfam" id="PF00656">
    <property type="entry name" value="Peptidase_C14"/>
    <property type="match status" value="1"/>
</dbReference>
<dbReference type="InterPro" id="IPR052039">
    <property type="entry name" value="Caspase-related_regulators"/>
</dbReference>
<dbReference type="Gene3D" id="3.40.50.1460">
    <property type="match status" value="1"/>
</dbReference>
<keyword evidence="3" id="KW-0378">Hydrolase</keyword>
<gene>
    <name evidence="3" type="primary">hcpC_5</name>
    <name evidence="3" type="ORF">LA5096_06274</name>
</gene>
<dbReference type="InterPro" id="IPR011990">
    <property type="entry name" value="TPR-like_helical_dom_sf"/>
</dbReference>
<dbReference type="EC" id="3.5.2.6" evidence="3"/>
<evidence type="ECO:0000256" key="1">
    <source>
        <dbReference type="ARBA" id="ARBA00010134"/>
    </source>
</evidence>
<sequence length="906" mass="98374">MQKRKYLSALMRSARNTISGPVVGFHRAVRIGIVGFPLGLAMIGAPALGSTAEDPGRRVALVIGNQDYEFVEPLVNPLNDTKEITRMLREADFDVTLGINLDKKAMEQVVRRFLRELNDGDTALFYYSGHALQVGESNFILPVDAKLATQYDLEFESLKVSHLLDYMKAASSLQIVMLDACRDNPFEIGSLFWGEEEYALGKTRGLRRIPNKLGSFISYATRPGQVAYDGEGPLSPFTSSVVGNALDPSLEIKDLMTKVRDEVVRKTGGQQIPYEDSTLVTNFYFVPPKPEPIVTAHHRVSIPVGSGASALSIPEPVQPEGGVITATLTLSPEKGELRLPDGSTVGEGDKISAVQLASLQFMPTGSGAGDVELIGYEVEDEWGGSASAIASVTVVQATAVADADDADKEKEREQRLEALVAWLSETATGRAVEADIGVGPVPVYPKAPVDGLPASDDWLKVVSVDSDLQLSSDGRLLGPGDRFPMSGLSSLTVRPQIGSETRAGRFELELPGEVGKPVERVTQIIQPRVTQCDGLATQPFDLQAVTEGRLANEIDSELVDKVCGEAMAAYPEIGRFVFQRGRGAFAAGDLEKASAYFEQAYQMGHVRAGQVLGRMYYLGAGIDRDRKKAVSLYRKAAERGDAYALHSLGMAEIKGEGTGQNEKAGLEKLLQSVEAGHTFSFNAIGGFYLSGDHVDENIDRAVYYYNRSAAREDIYGYLNMGTLYRDGKGTSQDYKAALGWFEKAHEGGHPSAGTAIGLLYFNGQGVEKSEAQATKWFRESAERGDAWGAYNTAWMLGQQTGEAAARDRIRMLAMATAVDPTSPAAEKGRNDLKSANRNLKAKVLQQTLTDLGFEPGPVDGQPGRKTRDALSKFFKNSKLDSVQGDDSLIALVKFQWEQSRPRYDLF</sequence>
<dbReference type="GO" id="GO:0008800">
    <property type="term" value="F:beta-lactamase activity"/>
    <property type="evidence" value="ECO:0007669"/>
    <property type="project" value="UniProtKB-EC"/>
</dbReference>
<dbReference type="PROSITE" id="PS50208">
    <property type="entry name" value="CASPASE_P20"/>
    <property type="match status" value="1"/>
</dbReference>
<reference evidence="4" key="1">
    <citation type="submission" date="2015-07" db="EMBL/GenBank/DDBJ databases">
        <authorList>
            <person name="Rodrigo-Torres Lidia"/>
            <person name="Arahal R.David."/>
        </authorList>
    </citation>
    <scope>NUCLEOTIDE SEQUENCE [LARGE SCALE GENOMIC DNA]</scope>
    <source>
        <strain evidence="4">CECT 5096</strain>
    </source>
</reference>
<dbReference type="Gene3D" id="1.25.40.10">
    <property type="entry name" value="Tetratricopeptide repeat domain"/>
    <property type="match status" value="1"/>
</dbReference>
<dbReference type="InterPro" id="IPR006597">
    <property type="entry name" value="Sel1-like"/>
</dbReference>
<evidence type="ECO:0000259" key="2">
    <source>
        <dbReference type="PROSITE" id="PS50208"/>
    </source>
</evidence>
<name>A0A0M6ZK41_9HYPH</name>
<accession>A0A0M6ZK41</accession>
<dbReference type="GeneID" id="97673492"/>
<organism evidence="3 4">
    <name type="scientific">Roseibium album</name>
    <dbReference type="NCBI Taxonomy" id="311410"/>
    <lineage>
        <taxon>Bacteria</taxon>
        <taxon>Pseudomonadati</taxon>
        <taxon>Pseudomonadota</taxon>
        <taxon>Alphaproteobacteria</taxon>
        <taxon>Hyphomicrobiales</taxon>
        <taxon>Stappiaceae</taxon>
        <taxon>Roseibium</taxon>
    </lineage>
</organism>
<dbReference type="AlphaFoldDB" id="A0A0M6ZK41"/>
<dbReference type="SMART" id="SM00671">
    <property type="entry name" value="SEL1"/>
    <property type="match status" value="5"/>
</dbReference>
<dbReference type="RefSeq" id="WP_158510418.1">
    <property type="nucleotide sequence ID" value="NZ_CXWA01000011.1"/>
</dbReference>
<dbReference type="GO" id="GO:0004197">
    <property type="term" value="F:cysteine-type endopeptidase activity"/>
    <property type="evidence" value="ECO:0007669"/>
    <property type="project" value="InterPro"/>
</dbReference>
<dbReference type="Proteomes" id="UP000049983">
    <property type="component" value="Unassembled WGS sequence"/>
</dbReference>
<keyword evidence="4" id="KW-1185">Reference proteome</keyword>